<sequence>MAENCEGSGKCDDCKFDDCYYNVTEDSVDYGSLEFAMSESEIPEYNGTKRVA</sequence>
<protein>
    <submittedName>
        <fullName evidence="1">Uncharacterized protein</fullName>
    </submittedName>
</protein>
<dbReference type="EMBL" id="LAZR01003265">
    <property type="protein sequence ID" value="KKN20191.1"/>
    <property type="molecule type" value="Genomic_DNA"/>
</dbReference>
<name>A0A0F9R4H2_9ZZZZ</name>
<evidence type="ECO:0000313" key="1">
    <source>
        <dbReference type="EMBL" id="KKN20191.1"/>
    </source>
</evidence>
<comment type="caution">
    <text evidence="1">The sequence shown here is derived from an EMBL/GenBank/DDBJ whole genome shotgun (WGS) entry which is preliminary data.</text>
</comment>
<accession>A0A0F9R4H2</accession>
<proteinExistence type="predicted"/>
<reference evidence="1" key="1">
    <citation type="journal article" date="2015" name="Nature">
        <title>Complex archaea that bridge the gap between prokaryotes and eukaryotes.</title>
        <authorList>
            <person name="Spang A."/>
            <person name="Saw J.H."/>
            <person name="Jorgensen S.L."/>
            <person name="Zaremba-Niedzwiedzka K."/>
            <person name="Martijn J."/>
            <person name="Lind A.E."/>
            <person name="van Eijk R."/>
            <person name="Schleper C."/>
            <person name="Guy L."/>
            <person name="Ettema T.J."/>
        </authorList>
    </citation>
    <scope>NUCLEOTIDE SEQUENCE</scope>
</reference>
<organism evidence="1">
    <name type="scientific">marine sediment metagenome</name>
    <dbReference type="NCBI Taxonomy" id="412755"/>
    <lineage>
        <taxon>unclassified sequences</taxon>
        <taxon>metagenomes</taxon>
        <taxon>ecological metagenomes</taxon>
    </lineage>
</organism>
<dbReference type="AlphaFoldDB" id="A0A0F9R4H2"/>
<gene>
    <name evidence="1" type="ORF">LCGC14_0938170</name>
</gene>